<reference evidence="2 3" key="1">
    <citation type="submission" date="2016-02" db="EMBL/GenBank/DDBJ databases">
        <title>Genome sequence of Tissierella creatinophila DSM 6911.</title>
        <authorList>
            <person name="Poehlein A."/>
            <person name="Daniel R."/>
        </authorList>
    </citation>
    <scope>NUCLEOTIDE SEQUENCE [LARGE SCALE GENOMIC DNA]</scope>
    <source>
        <strain evidence="2 3">DSM 6911</strain>
    </source>
</reference>
<dbReference type="EMBL" id="LTDM01000022">
    <property type="protein sequence ID" value="OLS02590.1"/>
    <property type="molecule type" value="Genomic_DNA"/>
</dbReference>
<feature type="region of interest" description="Disordered" evidence="1">
    <location>
        <begin position="23"/>
        <end position="52"/>
    </location>
</feature>
<sequence length="52" mass="5873">MQKELQEEMAGTLMAISVVSKSLAKKVMKGEKDNEQDETSNECSERPKEPCR</sequence>
<accession>A0A1U7M5Q8</accession>
<evidence type="ECO:0000313" key="3">
    <source>
        <dbReference type="Proteomes" id="UP000186112"/>
    </source>
</evidence>
<proteinExistence type="predicted"/>
<name>A0A1U7M5Q8_TISCR</name>
<evidence type="ECO:0000313" key="2">
    <source>
        <dbReference type="EMBL" id="OLS02590.1"/>
    </source>
</evidence>
<keyword evidence="3" id="KW-1185">Reference proteome</keyword>
<dbReference type="AlphaFoldDB" id="A0A1U7M5Q8"/>
<gene>
    <name evidence="2" type="ORF">TICRE_13910</name>
</gene>
<feature type="compositionally biased region" description="Basic and acidic residues" evidence="1">
    <location>
        <begin position="43"/>
        <end position="52"/>
    </location>
</feature>
<evidence type="ECO:0000256" key="1">
    <source>
        <dbReference type="SAM" id="MobiDB-lite"/>
    </source>
</evidence>
<dbReference type="Proteomes" id="UP000186112">
    <property type="component" value="Unassembled WGS sequence"/>
</dbReference>
<organism evidence="2 3">
    <name type="scientific">Tissierella creatinophila DSM 6911</name>
    <dbReference type="NCBI Taxonomy" id="1123403"/>
    <lineage>
        <taxon>Bacteria</taxon>
        <taxon>Bacillati</taxon>
        <taxon>Bacillota</taxon>
        <taxon>Tissierellia</taxon>
        <taxon>Tissierellales</taxon>
        <taxon>Tissierellaceae</taxon>
        <taxon>Tissierella</taxon>
    </lineage>
</organism>
<protein>
    <submittedName>
        <fullName evidence="2">Uncharacterized protein</fullName>
    </submittedName>
</protein>
<dbReference type="RefSeq" id="WP_198927512.1">
    <property type="nucleotide sequence ID" value="NZ_LTDM01000022.1"/>
</dbReference>
<comment type="caution">
    <text evidence="2">The sequence shown here is derived from an EMBL/GenBank/DDBJ whole genome shotgun (WGS) entry which is preliminary data.</text>
</comment>